<evidence type="ECO:0000313" key="3">
    <source>
        <dbReference type="Proteomes" id="UP000035199"/>
    </source>
</evidence>
<gene>
    <name evidence="2" type="ORF">CMUST_02795</name>
</gene>
<keyword evidence="3" id="KW-1185">Reference proteome</keyword>
<dbReference type="STRING" id="571915.CMUST_02795"/>
<dbReference type="Proteomes" id="UP000035199">
    <property type="component" value="Chromosome"/>
</dbReference>
<feature type="transmembrane region" description="Helical" evidence="1">
    <location>
        <begin position="9"/>
        <end position="31"/>
    </location>
</feature>
<organism evidence="2 3">
    <name type="scientific">Corynebacterium mustelae</name>
    <dbReference type="NCBI Taxonomy" id="571915"/>
    <lineage>
        <taxon>Bacteria</taxon>
        <taxon>Bacillati</taxon>
        <taxon>Actinomycetota</taxon>
        <taxon>Actinomycetes</taxon>
        <taxon>Mycobacteriales</taxon>
        <taxon>Corynebacteriaceae</taxon>
        <taxon>Corynebacterium</taxon>
    </lineage>
</organism>
<dbReference type="EMBL" id="CP011542">
    <property type="protein sequence ID" value="AKK04903.1"/>
    <property type="molecule type" value="Genomic_DNA"/>
</dbReference>
<keyword evidence="1" id="KW-1133">Transmembrane helix</keyword>
<dbReference type="RefSeq" id="WP_047261232.1">
    <property type="nucleotide sequence ID" value="NZ_CP011542.1"/>
</dbReference>
<dbReference type="AlphaFoldDB" id="A0A0G3GZC0"/>
<reference evidence="3" key="2">
    <citation type="submission" date="2015-05" db="EMBL/GenBank/DDBJ databases">
        <title>Complete genome sequence of Corynebacterium mustelae DSM 45274, isolated from various tissues of a male ferret with lethal sepsis.</title>
        <authorList>
            <person name="Ruckert C."/>
            <person name="Albersmeier A."/>
            <person name="Winkler A."/>
            <person name="Tauch A."/>
        </authorList>
    </citation>
    <scope>NUCLEOTIDE SEQUENCE [LARGE SCALE GENOMIC DNA]</scope>
    <source>
        <strain evidence="3">DSM 45274</strain>
    </source>
</reference>
<accession>A0A0G3GZC0</accession>
<keyword evidence="1" id="KW-0812">Transmembrane</keyword>
<evidence type="ECO:0000313" key="2">
    <source>
        <dbReference type="EMBL" id="AKK04903.1"/>
    </source>
</evidence>
<evidence type="ECO:0000256" key="1">
    <source>
        <dbReference type="SAM" id="Phobius"/>
    </source>
</evidence>
<keyword evidence="1" id="KW-0472">Membrane</keyword>
<dbReference type="KEGG" id="cmv:CMUST_02795"/>
<proteinExistence type="predicted"/>
<dbReference type="PATRIC" id="fig|571915.4.peg.592"/>
<sequence length="160" mass="17198">MKLDSKSSAIVAAGIALMIIAVAAMITASYVNTTPTEKVGKFEKAVKMFDSAGLHVSAVSLGDLYGVDYQRAAILCPGETNESVAAKYRIDPKELHLPANGISQHHNYIMLGSVHGHIALERLDRDTIDLCSRPVEETFGAHELLAVVKGIDDVWRLPGA</sequence>
<name>A0A0G3GZC0_9CORY</name>
<protein>
    <submittedName>
        <fullName evidence="2">Uncharacterized protein</fullName>
    </submittedName>
</protein>
<reference evidence="2 3" key="1">
    <citation type="journal article" date="2015" name="Genome Announc.">
        <title>Complete Genome Sequence of the Type Strain Corynebacterium mustelae DSM 45274, Isolated from Various Tissues of a Male Ferret with Lethal Sepsis.</title>
        <authorList>
            <person name="Ruckert C."/>
            <person name="Eimer J."/>
            <person name="Winkler A."/>
            <person name="Tauch A."/>
        </authorList>
    </citation>
    <scope>NUCLEOTIDE SEQUENCE [LARGE SCALE GENOMIC DNA]</scope>
    <source>
        <strain evidence="2 3">DSM 45274</strain>
    </source>
</reference>